<dbReference type="Proteomes" id="UP001264335">
    <property type="component" value="Unassembled WGS sequence"/>
</dbReference>
<evidence type="ECO:0000313" key="3">
    <source>
        <dbReference type="EMBL" id="MDT2513929.1"/>
    </source>
</evidence>
<dbReference type="AlphaFoldDB" id="A0AAW8SIK9"/>
<accession>A0AAW8SIK9</accession>
<gene>
    <name evidence="2" type="ORF">P7D43_05380</name>
    <name evidence="3" type="ORF">P7D79_06725</name>
</gene>
<feature type="compositionally biased region" description="Basic residues" evidence="1">
    <location>
        <begin position="1"/>
        <end position="10"/>
    </location>
</feature>
<evidence type="ECO:0000313" key="2">
    <source>
        <dbReference type="EMBL" id="MDT2401798.1"/>
    </source>
</evidence>
<dbReference type="EMBL" id="JARPWH010000012">
    <property type="protein sequence ID" value="MDT2401798.1"/>
    <property type="molecule type" value="Genomic_DNA"/>
</dbReference>
<evidence type="ECO:0000256" key="1">
    <source>
        <dbReference type="SAM" id="MobiDB-lite"/>
    </source>
</evidence>
<evidence type="ECO:0000313" key="5">
    <source>
        <dbReference type="Proteomes" id="UP001264335"/>
    </source>
</evidence>
<feature type="compositionally biased region" description="Polar residues" evidence="1">
    <location>
        <begin position="45"/>
        <end position="55"/>
    </location>
</feature>
<organism evidence="2 4">
    <name type="scientific">Enterococcus avium</name>
    <name type="common">Streptococcus avium</name>
    <dbReference type="NCBI Taxonomy" id="33945"/>
    <lineage>
        <taxon>Bacteria</taxon>
        <taxon>Bacillati</taxon>
        <taxon>Bacillota</taxon>
        <taxon>Bacilli</taxon>
        <taxon>Lactobacillales</taxon>
        <taxon>Enterococcaceae</taxon>
        <taxon>Enterococcus</taxon>
    </lineage>
</organism>
<feature type="region of interest" description="Disordered" evidence="1">
    <location>
        <begin position="1"/>
        <end position="78"/>
    </location>
</feature>
<evidence type="ECO:0000313" key="4">
    <source>
        <dbReference type="Proteomes" id="UP001260773"/>
    </source>
</evidence>
<dbReference type="Proteomes" id="UP001260773">
    <property type="component" value="Unassembled WGS sequence"/>
</dbReference>
<comment type="caution">
    <text evidence="2">The sequence shown here is derived from an EMBL/GenBank/DDBJ whole genome shotgun (WGS) entry which is preliminary data.</text>
</comment>
<name>A0AAW8SIK9_ENTAV</name>
<sequence length="175" mass="19684">MARNPSKRKGFTPENATAGIDTTLDDFQTHTDEDTLENEKKDQVQESNITETSVPVTEVNRNFPHEKGQADSDTKQGTVNINEQDTILNGQEKKAAKKQQTQLSLEGLLEEKQKKYDKRQENVWLPPETTRPLQAISKLVGKTNGGKSKVVDMALQEFFTNHPDIVDKALELYGD</sequence>
<protein>
    <submittedName>
        <fullName evidence="2">Uncharacterized protein</fullName>
    </submittedName>
</protein>
<proteinExistence type="predicted"/>
<reference evidence="2 5" key="1">
    <citation type="submission" date="2023-03" db="EMBL/GenBank/DDBJ databases">
        <authorList>
            <person name="Shen W."/>
            <person name="Cai J."/>
        </authorList>
    </citation>
    <scope>NUCLEOTIDE SEQUENCE</scope>
    <source>
        <strain evidence="2">P33-2</strain>
        <strain evidence="3 5">Y2</strain>
    </source>
</reference>
<feature type="compositionally biased region" description="Basic and acidic residues" evidence="1">
    <location>
        <begin position="27"/>
        <end position="44"/>
    </location>
</feature>
<feature type="compositionally biased region" description="Basic and acidic residues" evidence="1">
    <location>
        <begin position="63"/>
        <end position="74"/>
    </location>
</feature>
<dbReference type="RefSeq" id="WP_311820758.1">
    <property type="nucleotide sequence ID" value="NZ_JARPWH010000012.1"/>
</dbReference>
<dbReference type="EMBL" id="JARPWY010000013">
    <property type="protein sequence ID" value="MDT2513929.1"/>
    <property type="molecule type" value="Genomic_DNA"/>
</dbReference>